<dbReference type="RefSeq" id="WP_069415857.1">
    <property type="nucleotide sequence ID" value="NZ_JACKUL010000009.1"/>
</dbReference>
<evidence type="ECO:0000313" key="2">
    <source>
        <dbReference type="Proteomes" id="UP000094053"/>
    </source>
</evidence>
<protein>
    <recommendedName>
        <fullName evidence="3">Deazaflavin-dependent nitroreductase family protein</fullName>
    </recommendedName>
</protein>
<accession>A0A1E3RD62</accession>
<dbReference type="InterPro" id="IPR012349">
    <property type="entry name" value="Split_barrel_FMN-bd"/>
</dbReference>
<evidence type="ECO:0008006" key="3">
    <source>
        <dbReference type="Google" id="ProtNLM"/>
    </source>
</evidence>
<sequence length="158" mass="17197">MTEQTPAVTMGHPPEALLRTINPVLRVLLRTPVVGPLRNQFMVLNFTGRKTGRQFSVPVSAHQIDGSLYAIANAGWKHNFRDGADATVVHGGRTTPMRGELISDPAAVADLAHRLAQSYGPKRAQIMMGLKFRDGAVPGQADFREAAVREKIAAIRFS</sequence>
<gene>
    <name evidence="1" type="ORF">BHQ18_22470</name>
</gene>
<dbReference type="PIRSF" id="PIRSF021513">
    <property type="entry name" value="GrhN_RubW_prd"/>
    <property type="match status" value="1"/>
</dbReference>
<dbReference type="EMBL" id="MIHA01000019">
    <property type="protein sequence ID" value="ODQ87818.1"/>
    <property type="molecule type" value="Genomic_DNA"/>
</dbReference>
<dbReference type="InterPro" id="IPR016791">
    <property type="entry name" value="Polyketide_synth_GrhN/RubW_prd"/>
</dbReference>
<dbReference type="Gene3D" id="2.30.110.10">
    <property type="entry name" value="Electron Transport, Fmn-binding Protein, Chain A"/>
    <property type="match status" value="1"/>
</dbReference>
<reference evidence="2" key="1">
    <citation type="submission" date="2016-09" db="EMBL/GenBank/DDBJ databases">
        <authorList>
            <person name="Greninger A.L."/>
            <person name="Jerome K.R."/>
            <person name="Mcnair B."/>
            <person name="Wallis C."/>
            <person name="Fang F."/>
        </authorList>
    </citation>
    <scope>NUCLEOTIDE SEQUENCE [LARGE SCALE GENOMIC DNA]</scope>
    <source>
        <strain evidence="2">M6</strain>
    </source>
</reference>
<comment type="caution">
    <text evidence="1">The sequence shown here is derived from an EMBL/GenBank/DDBJ whole genome shotgun (WGS) entry which is preliminary data.</text>
</comment>
<dbReference type="OrthoDB" id="3292498at2"/>
<keyword evidence="2" id="KW-1185">Reference proteome</keyword>
<evidence type="ECO:0000313" key="1">
    <source>
        <dbReference type="EMBL" id="ODQ87818.1"/>
    </source>
</evidence>
<dbReference type="STRING" id="1776.BHQ18_22470"/>
<dbReference type="Proteomes" id="UP000094053">
    <property type="component" value="Unassembled WGS sequence"/>
</dbReference>
<name>A0A1E3RD62_MYCFV</name>
<organism evidence="1 2">
    <name type="scientific">Mycolicibacterium flavescens</name>
    <name type="common">Mycobacterium flavescens</name>
    <dbReference type="NCBI Taxonomy" id="1776"/>
    <lineage>
        <taxon>Bacteria</taxon>
        <taxon>Bacillati</taxon>
        <taxon>Actinomycetota</taxon>
        <taxon>Actinomycetes</taxon>
        <taxon>Mycobacteriales</taxon>
        <taxon>Mycobacteriaceae</taxon>
        <taxon>Mycolicibacterium</taxon>
    </lineage>
</organism>
<dbReference type="AlphaFoldDB" id="A0A1E3RD62"/>
<proteinExistence type="predicted"/>